<gene>
    <name evidence="1" type="ORF">EKG83_07885</name>
</gene>
<accession>A0A5Q0GUV3</accession>
<dbReference type="RefSeq" id="WP_153277935.1">
    <property type="nucleotide sequence ID" value="NZ_CP034550.1"/>
</dbReference>
<evidence type="ECO:0000313" key="1">
    <source>
        <dbReference type="EMBL" id="QFZ17405.1"/>
    </source>
</evidence>
<organism evidence="1 2">
    <name type="scientific">Saccharothrix syringae</name>
    <name type="common">Nocardiopsis syringae</name>
    <dbReference type="NCBI Taxonomy" id="103733"/>
    <lineage>
        <taxon>Bacteria</taxon>
        <taxon>Bacillati</taxon>
        <taxon>Actinomycetota</taxon>
        <taxon>Actinomycetes</taxon>
        <taxon>Pseudonocardiales</taxon>
        <taxon>Pseudonocardiaceae</taxon>
        <taxon>Saccharothrix</taxon>
    </lineage>
</organism>
<keyword evidence="2" id="KW-1185">Reference proteome</keyword>
<protein>
    <submittedName>
        <fullName evidence="1">Uncharacterized protein</fullName>
    </submittedName>
</protein>
<dbReference type="KEGG" id="ssyi:EKG83_07885"/>
<proteinExistence type="predicted"/>
<dbReference type="EMBL" id="CP034550">
    <property type="protein sequence ID" value="QFZ17405.1"/>
    <property type="molecule type" value="Genomic_DNA"/>
</dbReference>
<dbReference type="AlphaFoldDB" id="A0A5Q0GUV3"/>
<name>A0A5Q0GUV3_SACSY</name>
<dbReference type="OrthoDB" id="3689934at2"/>
<evidence type="ECO:0000313" key="2">
    <source>
        <dbReference type="Proteomes" id="UP000325787"/>
    </source>
</evidence>
<reference evidence="2" key="1">
    <citation type="journal article" date="2021" name="Curr. Microbiol.">
        <title>Complete genome of nocamycin-producing strain Saccharothrix syringae NRRL B-16468 reveals the biosynthetic potential for secondary metabolites.</title>
        <authorList>
            <person name="Mo X."/>
            <person name="Yang S."/>
        </authorList>
    </citation>
    <scope>NUCLEOTIDE SEQUENCE [LARGE SCALE GENOMIC DNA]</scope>
    <source>
        <strain evidence="2">ATCC 51364 / DSM 43886 / JCM 6844 / KCTC 9398 / NBRC 14523 / NRRL B-16468 / INA 2240</strain>
    </source>
</reference>
<dbReference type="Proteomes" id="UP000325787">
    <property type="component" value="Chromosome"/>
</dbReference>
<sequence>MIAKPAKIARTANPVVPCIAMWSEETVSDPQLVVWDHATINPGRGKPRFARIHVHRQRRAMRKLLCQVCGGPADHDRDGVLWLLPDRTRDWPDWPEGMLVAEPPICHPCAHLATRTCPALRAEGHHLIRARAHPVYGVDGFRYRRGPHSPVAVESEPVAFTDPAVRWIPASKLVRMLRACTVVEKNPPYSAGASDIGP</sequence>